<gene>
    <name evidence="1" type="ORF">AOCH_005956</name>
</gene>
<protein>
    <recommendedName>
        <fullName evidence="3">F-box domain-containing protein</fullName>
    </recommendedName>
</protein>
<dbReference type="AlphaFoldDB" id="A0A0F8W9B6"/>
<organism evidence="1 2">
    <name type="scientific">Aspergillus ochraceoroseus</name>
    <dbReference type="NCBI Taxonomy" id="138278"/>
    <lineage>
        <taxon>Eukaryota</taxon>
        <taxon>Fungi</taxon>
        <taxon>Dikarya</taxon>
        <taxon>Ascomycota</taxon>
        <taxon>Pezizomycotina</taxon>
        <taxon>Eurotiomycetes</taxon>
        <taxon>Eurotiomycetidae</taxon>
        <taxon>Eurotiales</taxon>
        <taxon>Aspergillaceae</taxon>
        <taxon>Aspergillus</taxon>
        <taxon>Aspergillus subgen. Nidulantes</taxon>
    </lineage>
</organism>
<evidence type="ECO:0008006" key="3">
    <source>
        <dbReference type="Google" id="ProtNLM"/>
    </source>
</evidence>
<dbReference type="EMBL" id="JYKN01002993">
    <property type="protein sequence ID" value="KKK14470.1"/>
    <property type="molecule type" value="Genomic_DNA"/>
</dbReference>
<dbReference type="OrthoDB" id="5281164at2759"/>
<comment type="caution">
    <text evidence="1">The sequence shown here is derived from an EMBL/GenBank/DDBJ whole genome shotgun (WGS) entry which is preliminary data.</text>
</comment>
<proteinExistence type="predicted"/>
<reference evidence="1 2" key="1">
    <citation type="submission" date="2015-02" db="EMBL/GenBank/DDBJ databases">
        <title>Draft Genome Sequences of Two Closely-Related Aflatoxigenic Aspergillus Species Obtained from the Cote d'Ivoire.</title>
        <authorList>
            <person name="Moore G.G."/>
            <person name="Beltz S.B."/>
            <person name="Mack B.M."/>
        </authorList>
    </citation>
    <scope>NUCLEOTIDE SEQUENCE [LARGE SCALE GENOMIC DNA]</scope>
    <source>
        <strain evidence="1 2">SRRC1432</strain>
    </source>
</reference>
<evidence type="ECO:0000313" key="2">
    <source>
        <dbReference type="Proteomes" id="UP000034947"/>
    </source>
</evidence>
<dbReference type="VEuPathDB" id="FungiDB:P175DRAFT_0499726"/>
<dbReference type="CDD" id="cd09917">
    <property type="entry name" value="F-box_SF"/>
    <property type="match status" value="1"/>
</dbReference>
<accession>A0A0F8W9B6</accession>
<name>A0A0F8W9B6_9EURO</name>
<sequence>MSLFLTLLPPEIHLLISTNLLFPDLLYLRLSCRYFYNLLPSPRHKDLLQAEQTTYAIAKNIYACRYCLRLRVASQFADRMLQRRRRRAGRDAWKRFCVECGLAPRSGEARYGPGAQIVIRGVLHVICVSCGEFGLGVYDRLGRGRDWCEGCWLRRESPYASCHHR</sequence>
<dbReference type="Proteomes" id="UP000034947">
    <property type="component" value="Unassembled WGS sequence"/>
</dbReference>
<evidence type="ECO:0000313" key="1">
    <source>
        <dbReference type="EMBL" id="KKK14470.1"/>
    </source>
</evidence>
<keyword evidence="2" id="KW-1185">Reference proteome</keyword>